<reference evidence="5" key="1">
    <citation type="journal article" date="2014" name="Int. J. Syst. Evol. Microbiol.">
        <title>Complete genome sequence of Corynebacterium casei LMG S-19264T (=DSM 44701T), isolated from a smear-ripened cheese.</title>
        <authorList>
            <consortium name="US DOE Joint Genome Institute (JGI-PGF)"/>
            <person name="Walter F."/>
            <person name="Albersmeier A."/>
            <person name="Kalinowski J."/>
            <person name="Ruckert C."/>
        </authorList>
    </citation>
    <scope>NUCLEOTIDE SEQUENCE</scope>
    <source>
        <strain evidence="5">CGMCC 4.7306</strain>
    </source>
</reference>
<dbReference type="SUPFAM" id="SSF50129">
    <property type="entry name" value="GroES-like"/>
    <property type="match status" value="1"/>
</dbReference>
<organism evidence="5 6">
    <name type="scientific">Microlunatus endophyticus</name>
    <dbReference type="NCBI Taxonomy" id="1716077"/>
    <lineage>
        <taxon>Bacteria</taxon>
        <taxon>Bacillati</taxon>
        <taxon>Actinomycetota</taxon>
        <taxon>Actinomycetes</taxon>
        <taxon>Propionibacteriales</taxon>
        <taxon>Propionibacteriaceae</taxon>
        <taxon>Microlunatus</taxon>
    </lineage>
</organism>
<dbReference type="InterPro" id="IPR013154">
    <property type="entry name" value="ADH-like_N"/>
</dbReference>
<dbReference type="Pfam" id="PF00107">
    <property type="entry name" value="ADH_zinc_N"/>
    <property type="match status" value="1"/>
</dbReference>
<protein>
    <submittedName>
        <fullName evidence="5">Galactitol-1-phosphate 5-dehydrogenase</fullName>
    </submittedName>
</protein>
<evidence type="ECO:0000313" key="5">
    <source>
        <dbReference type="EMBL" id="GGL73267.1"/>
    </source>
</evidence>
<evidence type="ECO:0000256" key="1">
    <source>
        <dbReference type="ARBA" id="ARBA00001947"/>
    </source>
</evidence>
<dbReference type="PANTHER" id="PTHR43401:SF2">
    <property type="entry name" value="L-THREONINE 3-DEHYDROGENASE"/>
    <property type="match status" value="1"/>
</dbReference>
<dbReference type="InterPro" id="IPR011032">
    <property type="entry name" value="GroES-like_sf"/>
</dbReference>
<keyword evidence="6" id="KW-1185">Reference proteome</keyword>
<name>A0A917SCZ2_9ACTN</name>
<comment type="caution">
    <text evidence="5">The sequence shown here is derived from an EMBL/GenBank/DDBJ whole genome shotgun (WGS) entry which is preliminary data.</text>
</comment>
<dbReference type="RefSeq" id="WP_188896617.1">
    <property type="nucleotide sequence ID" value="NZ_BMMZ01000009.1"/>
</dbReference>
<dbReference type="Proteomes" id="UP000613840">
    <property type="component" value="Unassembled WGS sequence"/>
</dbReference>
<dbReference type="Gene3D" id="3.90.180.10">
    <property type="entry name" value="Medium-chain alcohol dehydrogenases, catalytic domain"/>
    <property type="match status" value="1"/>
</dbReference>
<accession>A0A917SCZ2</accession>
<dbReference type="EMBL" id="BMMZ01000009">
    <property type="protein sequence ID" value="GGL73267.1"/>
    <property type="molecule type" value="Genomic_DNA"/>
</dbReference>
<evidence type="ECO:0000259" key="4">
    <source>
        <dbReference type="Pfam" id="PF08240"/>
    </source>
</evidence>
<evidence type="ECO:0000256" key="2">
    <source>
        <dbReference type="ARBA" id="ARBA00023002"/>
    </source>
</evidence>
<evidence type="ECO:0000259" key="3">
    <source>
        <dbReference type="Pfam" id="PF00107"/>
    </source>
</evidence>
<dbReference type="InterPro" id="IPR036291">
    <property type="entry name" value="NAD(P)-bd_dom_sf"/>
</dbReference>
<dbReference type="PANTHER" id="PTHR43401">
    <property type="entry name" value="L-THREONINE 3-DEHYDROGENASE"/>
    <property type="match status" value="1"/>
</dbReference>
<dbReference type="Gene3D" id="3.40.50.720">
    <property type="entry name" value="NAD(P)-binding Rossmann-like Domain"/>
    <property type="match status" value="1"/>
</dbReference>
<dbReference type="InterPro" id="IPR013149">
    <property type="entry name" value="ADH-like_C"/>
</dbReference>
<proteinExistence type="predicted"/>
<keyword evidence="2" id="KW-0560">Oxidoreductase</keyword>
<gene>
    <name evidence="5" type="primary">adh</name>
    <name evidence="5" type="ORF">GCM10011575_34540</name>
</gene>
<reference evidence="5" key="2">
    <citation type="submission" date="2020-09" db="EMBL/GenBank/DDBJ databases">
        <authorList>
            <person name="Sun Q."/>
            <person name="Zhou Y."/>
        </authorList>
    </citation>
    <scope>NUCLEOTIDE SEQUENCE</scope>
    <source>
        <strain evidence="5">CGMCC 4.7306</strain>
    </source>
</reference>
<dbReference type="InterPro" id="IPR050129">
    <property type="entry name" value="Zn_alcohol_dh"/>
</dbReference>
<feature type="domain" description="Alcohol dehydrogenase-like N-terminal" evidence="4">
    <location>
        <begin position="25"/>
        <end position="134"/>
    </location>
</feature>
<dbReference type="AlphaFoldDB" id="A0A917SCZ2"/>
<sequence>MRALVLSDVERFEWLEVDDPEPGLDQVRIAVLQAGICGSELGGFLGTDGLRHPGLVFGHEFLGTIDRYGPGQSAGHRLPEGTLVTANPLRSCHACTICRSGHANVCPHRELLGAHLNGSNAEYIVVSSGDVIRLDGLPDPGAGVFAEPTACALRAVRRVGLLPGSPALVLGAGTIGLQVLELLRHGGVDELYFTEPNAGRVRAAEAIGAVRLSSDPAELADQVRDATTGPGVAAVFDAVGTEQARSSAAALARSGGSVCYLGLHAAGAALPVRDLIRREVTAYTSFAYSADEFAQAVGLLGRAEVAFHGEVIRAPMADGQQWYERLIAGHHATKVLLEPRPGAAS</sequence>
<dbReference type="SUPFAM" id="SSF51735">
    <property type="entry name" value="NAD(P)-binding Rossmann-fold domains"/>
    <property type="match status" value="1"/>
</dbReference>
<evidence type="ECO:0000313" key="6">
    <source>
        <dbReference type="Proteomes" id="UP000613840"/>
    </source>
</evidence>
<dbReference type="GO" id="GO:0016491">
    <property type="term" value="F:oxidoreductase activity"/>
    <property type="evidence" value="ECO:0007669"/>
    <property type="project" value="UniProtKB-KW"/>
</dbReference>
<feature type="domain" description="Alcohol dehydrogenase-like C-terminal" evidence="3">
    <location>
        <begin position="175"/>
        <end position="300"/>
    </location>
</feature>
<dbReference type="Pfam" id="PF08240">
    <property type="entry name" value="ADH_N"/>
    <property type="match status" value="1"/>
</dbReference>
<comment type="cofactor">
    <cofactor evidence="1">
        <name>Zn(2+)</name>
        <dbReference type="ChEBI" id="CHEBI:29105"/>
    </cofactor>
</comment>